<reference evidence="2 3" key="1">
    <citation type="submission" date="2021-07" db="EMBL/GenBank/DDBJ databases">
        <title>Genome data of Colletotrichum spaethianum.</title>
        <authorList>
            <person name="Utami Y.D."/>
            <person name="Hiruma K."/>
        </authorList>
    </citation>
    <scope>NUCLEOTIDE SEQUENCE [LARGE SCALE GENOMIC DNA]</scope>
    <source>
        <strain evidence="2 3">MAFF 242679</strain>
    </source>
</reference>
<sequence>MAANVKGSASEVRVRGGRSWCGCRLRVNAVVFHVPMCLMAVPLDADQKDSPSYSTRQPNSSPMLIAKDRWRKKKQTAADTGQGTQTTGIAIFTIEGHAEKRRWYRRRLVADVGGNS</sequence>
<feature type="region of interest" description="Disordered" evidence="1">
    <location>
        <begin position="47"/>
        <end position="84"/>
    </location>
</feature>
<feature type="compositionally biased region" description="Polar residues" evidence="1">
    <location>
        <begin position="50"/>
        <end position="62"/>
    </location>
</feature>
<comment type="caution">
    <text evidence="2">The sequence shown here is derived from an EMBL/GenBank/DDBJ whole genome shotgun (WGS) entry which is preliminary data.</text>
</comment>
<protein>
    <submittedName>
        <fullName evidence="2">Uncharacterized protein</fullName>
    </submittedName>
</protein>
<keyword evidence="3" id="KW-1185">Reference proteome</keyword>
<name>A0AA37GXP0_9PEZI</name>
<dbReference type="Proteomes" id="UP001055172">
    <property type="component" value="Unassembled WGS sequence"/>
</dbReference>
<dbReference type="EMBL" id="BPPX01000039">
    <property type="protein sequence ID" value="GJC89221.1"/>
    <property type="molecule type" value="Genomic_DNA"/>
</dbReference>
<evidence type="ECO:0000256" key="1">
    <source>
        <dbReference type="SAM" id="MobiDB-lite"/>
    </source>
</evidence>
<proteinExistence type="predicted"/>
<evidence type="ECO:0000313" key="3">
    <source>
        <dbReference type="Proteomes" id="UP001055172"/>
    </source>
</evidence>
<dbReference type="AlphaFoldDB" id="A0AA37GXP0"/>
<evidence type="ECO:0000313" key="2">
    <source>
        <dbReference type="EMBL" id="GJC89221.1"/>
    </source>
</evidence>
<accession>A0AA37GXP0</accession>
<organism evidence="2 3">
    <name type="scientific">Colletotrichum liriopes</name>
    <dbReference type="NCBI Taxonomy" id="708192"/>
    <lineage>
        <taxon>Eukaryota</taxon>
        <taxon>Fungi</taxon>
        <taxon>Dikarya</taxon>
        <taxon>Ascomycota</taxon>
        <taxon>Pezizomycotina</taxon>
        <taxon>Sordariomycetes</taxon>
        <taxon>Hypocreomycetidae</taxon>
        <taxon>Glomerellales</taxon>
        <taxon>Glomerellaceae</taxon>
        <taxon>Colletotrichum</taxon>
        <taxon>Colletotrichum spaethianum species complex</taxon>
    </lineage>
</organism>
<gene>
    <name evidence="2" type="ORF">ColLi_12059</name>
</gene>